<evidence type="ECO:0000313" key="1">
    <source>
        <dbReference type="EMBL" id="OGY66808.1"/>
    </source>
</evidence>
<dbReference type="STRING" id="1798409.A3I24_03910"/>
<dbReference type="EMBL" id="MHJL01000034">
    <property type="protein sequence ID" value="OGY66808.1"/>
    <property type="molecule type" value="Genomic_DNA"/>
</dbReference>
<dbReference type="Proteomes" id="UP000177690">
    <property type="component" value="Unassembled WGS sequence"/>
</dbReference>
<gene>
    <name evidence="1" type="ORF">A3I24_03910</name>
</gene>
<accession>A0A1G1ZQ45</accession>
<organism evidence="1 2">
    <name type="scientific">Candidatus Harrisonbacteria bacterium RIFCSPLOWO2_02_FULL_41_13b</name>
    <dbReference type="NCBI Taxonomy" id="1798409"/>
    <lineage>
        <taxon>Bacteria</taxon>
        <taxon>Candidatus Harrisoniibacteriota</taxon>
    </lineage>
</organism>
<comment type="caution">
    <text evidence="1">The sequence shown here is derived from an EMBL/GenBank/DDBJ whole genome shotgun (WGS) entry which is preliminary data.</text>
</comment>
<reference evidence="1 2" key="1">
    <citation type="journal article" date="2016" name="Nat. Commun.">
        <title>Thousands of microbial genomes shed light on interconnected biogeochemical processes in an aquifer system.</title>
        <authorList>
            <person name="Anantharaman K."/>
            <person name="Brown C.T."/>
            <person name="Hug L.A."/>
            <person name="Sharon I."/>
            <person name="Castelle C.J."/>
            <person name="Probst A.J."/>
            <person name="Thomas B.C."/>
            <person name="Singh A."/>
            <person name="Wilkins M.J."/>
            <person name="Karaoz U."/>
            <person name="Brodie E.L."/>
            <person name="Williams K.H."/>
            <person name="Hubbard S.S."/>
            <person name="Banfield J.F."/>
        </authorList>
    </citation>
    <scope>NUCLEOTIDE SEQUENCE [LARGE SCALE GENOMIC DNA]</scope>
</reference>
<dbReference type="AlphaFoldDB" id="A0A1G1ZQ45"/>
<evidence type="ECO:0000313" key="2">
    <source>
        <dbReference type="Proteomes" id="UP000177690"/>
    </source>
</evidence>
<sequence>MLRADFIQKSPKKTRARIAAIQKRIRNYREHENNYFDFHPEENEAVSALYLHAIEDIEFLLVQLNLSPIKQ</sequence>
<protein>
    <submittedName>
        <fullName evidence="1">Uncharacterized protein</fullName>
    </submittedName>
</protein>
<proteinExistence type="predicted"/>
<name>A0A1G1ZQ45_9BACT</name>